<dbReference type="AlphaFoldDB" id="A0A0G1FLF7"/>
<dbReference type="EMBL" id="LCFP01000013">
    <property type="protein sequence ID" value="KKS95881.1"/>
    <property type="molecule type" value="Genomic_DNA"/>
</dbReference>
<dbReference type="SUPFAM" id="SSF69572">
    <property type="entry name" value="Activating enzymes of the ubiquitin-like proteins"/>
    <property type="match status" value="1"/>
</dbReference>
<reference evidence="1 2" key="1">
    <citation type="journal article" date="2015" name="Nature">
        <title>rRNA introns, odd ribosomes, and small enigmatic genomes across a large radiation of phyla.</title>
        <authorList>
            <person name="Brown C.T."/>
            <person name="Hug L.A."/>
            <person name="Thomas B.C."/>
            <person name="Sharon I."/>
            <person name="Castelle C.J."/>
            <person name="Singh A."/>
            <person name="Wilkins M.J."/>
            <person name="Williams K.H."/>
            <person name="Banfield J.F."/>
        </authorList>
    </citation>
    <scope>NUCLEOTIDE SEQUENCE [LARGE SCALE GENOMIC DNA]</scope>
</reference>
<organism evidence="1 2">
    <name type="scientific">Candidatus Gottesmanbacteria bacterium GW2011_GWA2_43_14</name>
    <dbReference type="NCBI Taxonomy" id="1618443"/>
    <lineage>
        <taxon>Bacteria</taxon>
        <taxon>Candidatus Gottesmaniibacteriota</taxon>
    </lineage>
</organism>
<protein>
    <submittedName>
        <fullName evidence="1">Uncharacterized protein</fullName>
    </submittedName>
</protein>
<name>A0A0G1FLF7_9BACT</name>
<dbReference type="STRING" id="1618443.UV73_C0013G0026"/>
<evidence type="ECO:0000313" key="2">
    <source>
        <dbReference type="Proteomes" id="UP000034894"/>
    </source>
</evidence>
<sequence length="465" mass="51946">MLENSGLSQPIEAVLALETSYERGELAEREFKNLLNAGKLTPVLVPLDYPGVNEELGQFEAKVTIQPALGIATQIEQLHKLFERFTPAFVDKDRSEEEYQHSFRNFLSQRGYRKDLSLDELLKKTGSIFYTPEGIGLDGKLIVSKRRVFPQALQYEILCASEWNLLSPEAREKLENSHIIATGLSVGSVNVEQALAAGITSFDLLDPGYLHEDAEGRLSEFGFDKKFLGVNKAVLVMYKLLERYPYAKVRVFMEGLTEGNMPTVFDPEYIKSTVGGKGMLIASEEADSFIGKKRHRQGLYGLPENIEWINIMCGDVGHRVTFFSERRGDIPFHGFVGKIDPKGDVWGNNIPPEQNLNALFASVGGFEGIPMELLQMIADNEIGERNGASISRVPQSKEATTLAGAVFASAVRLLAQGKEISPMYILDVREQIMAEKIAPDSYRDERNFQRMMNMIVFGLTSLTTE</sequence>
<evidence type="ECO:0000313" key="1">
    <source>
        <dbReference type="EMBL" id="KKS95881.1"/>
    </source>
</evidence>
<dbReference type="Gene3D" id="3.40.50.720">
    <property type="entry name" value="NAD(P)-binding Rossmann-like Domain"/>
    <property type="match status" value="1"/>
</dbReference>
<dbReference type="InterPro" id="IPR035985">
    <property type="entry name" value="Ubiquitin-activating_enz"/>
</dbReference>
<dbReference type="Proteomes" id="UP000034894">
    <property type="component" value="Unassembled WGS sequence"/>
</dbReference>
<accession>A0A0G1FLF7</accession>
<dbReference type="GO" id="GO:0008641">
    <property type="term" value="F:ubiquitin-like modifier activating enzyme activity"/>
    <property type="evidence" value="ECO:0007669"/>
    <property type="project" value="InterPro"/>
</dbReference>
<comment type="caution">
    <text evidence="1">The sequence shown here is derived from an EMBL/GenBank/DDBJ whole genome shotgun (WGS) entry which is preliminary data.</text>
</comment>
<proteinExistence type="predicted"/>
<gene>
    <name evidence="1" type="ORF">UV73_C0013G0026</name>
</gene>